<evidence type="ECO:0000256" key="4">
    <source>
        <dbReference type="SAM" id="Phobius"/>
    </source>
</evidence>
<evidence type="ECO:0000256" key="1">
    <source>
        <dbReference type="ARBA" id="ARBA00022729"/>
    </source>
</evidence>
<proteinExistence type="predicted"/>
<evidence type="ECO:0000259" key="6">
    <source>
        <dbReference type="PROSITE" id="PS50835"/>
    </source>
</evidence>
<keyword evidence="2" id="KW-1015">Disulfide bond</keyword>
<dbReference type="FunFam" id="2.60.40.10:FF:000049">
    <property type="entry name" value="Leukocyte immunoglobulin-like receptor subfamily B member 1"/>
    <property type="match status" value="2"/>
</dbReference>
<feature type="transmembrane region" description="Helical" evidence="4">
    <location>
        <begin position="223"/>
        <end position="246"/>
    </location>
</feature>
<dbReference type="GO" id="GO:0005886">
    <property type="term" value="C:plasma membrane"/>
    <property type="evidence" value="ECO:0007669"/>
    <property type="project" value="TreeGrafter"/>
</dbReference>
<name>A0A7F8RKK8_LEPWE</name>
<dbReference type="RefSeq" id="XP_030893967.1">
    <property type="nucleotide sequence ID" value="XM_031038107.1"/>
</dbReference>
<evidence type="ECO:0000256" key="5">
    <source>
        <dbReference type="SAM" id="SignalP"/>
    </source>
</evidence>
<reference evidence="8" key="1">
    <citation type="submission" date="2025-08" db="UniProtKB">
        <authorList>
            <consortium name="RefSeq"/>
        </authorList>
    </citation>
    <scope>IDENTIFICATION</scope>
    <source>
        <tissue evidence="8">Liver</tissue>
    </source>
</reference>
<feature type="domain" description="Ig-like" evidence="6">
    <location>
        <begin position="29"/>
        <end position="98"/>
    </location>
</feature>
<keyword evidence="7" id="KW-1185">Reference proteome</keyword>
<sequence>MSPGLIFLLGLVFCLEQRIWAQHGLLPQPSIWALPGAVIPQDSSVTIYCKGPPGMLRWWLLREGLVITWYDSISQGVQGLPMFFIQAVTYINAGIYYCGYWKEGVWSGRSDPLDLVVTGVYKDTPSLTALPGPNVTLGGNVTLLCQASQYYHVFNLFKDGRNASPQDFLRQDHKTFLISPVTLAHGGTYRCYGSSKSFPHRWSLPSNPVKLLVTDPSAPKNGYLPIVIGILAIVVLLLLSLLFLIFRCWHQVKHGNIDGETKNQVKCKSTNSVMDFQEENQCDVLEDIQPEKDRQVDIQAPIEEDPQEVTYAQLHQETLRGSVDTQFSHTHKDSSDQRCVYATLTLS</sequence>
<evidence type="ECO:0000313" key="7">
    <source>
        <dbReference type="Proteomes" id="UP000245341"/>
    </source>
</evidence>
<dbReference type="GO" id="GO:0002764">
    <property type="term" value="P:immune response-regulating signaling pathway"/>
    <property type="evidence" value="ECO:0007669"/>
    <property type="project" value="TreeGrafter"/>
</dbReference>
<feature type="chain" id="PRO_5028844441" evidence="5">
    <location>
        <begin position="22"/>
        <end position="347"/>
    </location>
</feature>
<gene>
    <name evidence="8" type="primary">LOC115943984</name>
</gene>
<organism evidence="7 8">
    <name type="scientific">Leptonychotes weddellii</name>
    <name type="common">Weddell seal</name>
    <name type="synonym">Otaria weddellii</name>
    <dbReference type="NCBI Taxonomy" id="9713"/>
    <lineage>
        <taxon>Eukaryota</taxon>
        <taxon>Metazoa</taxon>
        <taxon>Chordata</taxon>
        <taxon>Craniata</taxon>
        <taxon>Vertebrata</taxon>
        <taxon>Euteleostomi</taxon>
        <taxon>Mammalia</taxon>
        <taxon>Eutheria</taxon>
        <taxon>Laurasiatheria</taxon>
        <taxon>Carnivora</taxon>
        <taxon>Caniformia</taxon>
        <taxon>Pinnipedia</taxon>
        <taxon>Phocidae</taxon>
        <taxon>Monachinae</taxon>
        <taxon>Lobodontini</taxon>
        <taxon>Leptonychotes</taxon>
    </lineage>
</organism>
<dbReference type="KEGG" id="lww:115943984"/>
<dbReference type="Proteomes" id="UP000245341">
    <property type="component" value="Unplaced"/>
</dbReference>
<dbReference type="InterPro" id="IPR050412">
    <property type="entry name" value="Ig-like_Receptors_ImmuneReg"/>
</dbReference>
<evidence type="ECO:0000313" key="8">
    <source>
        <dbReference type="RefSeq" id="XP_030893967.1"/>
    </source>
</evidence>
<keyword evidence="4" id="KW-0472">Membrane</keyword>
<protein>
    <submittedName>
        <fullName evidence="8">Leukocyte immunoglobulin-like receptor subfamily B member 1 isoform X1</fullName>
    </submittedName>
</protein>
<accession>A0A7F8RKK8</accession>
<dbReference type="SUPFAM" id="SSF48726">
    <property type="entry name" value="Immunoglobulin"/>
    <property type="match status" value="2"/>
</dbReference>
<dbReference type="AlphaFoldDB" id="A0A7F8RKK8"/>
<dbReference type="PANTHER" id="PTHR11738">
    <property type="entry name" value="MHC CLASS I NK CELL RECEPTOR"/>
    <property type="match status" value="1"/>
</dbReference>
<dbReference type="Gene3D" id="2.60.40.10">
    <property type="entry name" value="Immunoglobulins"/>
    <property type="match status" value="2"/>
</dbReference>
<dbReference type="InterPro" id="IPR003599">
    <property type="entry name" value="Ig_sub"/>
</dbReference>
<keyword evidence="1 5" id="KW-0732">Signal</keyword>
<evidence type="ECO:0000256" key="3">
    <source>
        <dbReference type="ARBA" id="ARBA00023319"/>
    </source>
</evidence>
<feature type="signal peptide" evidence="5">
    <location>
        <begin position="1"/>
        <end position="21"/>
    </location>
</feature>
<dbReference type="InterPro" id="IPR007110">
    <property type="entry name" value="Ig-like_dom"/>
</dbReference>
<dbReference type="Pfam" id="PF13895">
    <property type="entry name" value="Ig_2"/>
    <property type="match status" value="1"/>
</dbReference>
<dbReference type="SMART" id="SM00409">
    <property type="entry name" value="IG"/>
    <property type="match status" value="2"/>
</dbReference>
<keyword evidence="3" id="KW-0393">Immunoglobulin domain</keyword>
<keyword evidence="4" id="KW-1133">Transmembrane helix</keyword>
<dbReference type="InterPro" id="IPR013783">
    <property type="entry name" value="Ig-like_fold"/>
</dbReference>
<dbReference type="OrthoDB" id="6151406at2759"/>
<dbReference type="InterPro" id="IPR036179">
    <property type="entry name" value="Ig-like_dom_sf"/>
</dbReference>
<dbReference type="PROSITE" id="PS50835">
    <property type="entry name" value="IG_LIKE"/>
    <property type="match status" value="2"/>
</dbReference>
<dbReference type="PANTHER" id="PTHR11738:SF193">
    <property type="entry name" value="IMMUNOGLOBULIN SUBTYPE DOMAIN-CONTAINING PROTEIN"/>
    <property type="match status" value="1"/>
</dbReference>
<keyword evidence="4" id="KW-0812">Transmembrane</keyword>
<feature type="domain" description="Ig-like" evidence="6">
    <location>
        <begin position="125"/>
        <end position="191"/>
    </location>
</feature>
<dbReference type="GeneID" id="115943984"/>
<evidence type="ECO:0000256" key="2">
    <source>
        <dbReference type="ARBA" id="ARBA00023157"/>
    </source>
</evidence>